<proteinExistence type="predicted"/>
<dbReference type="Proteomes" id="UP000437131">
    <property type="component" value="Unassembled WGS sequence"/>
</dbReference>
<reference evidence="1 2" key="1">
    <citation type="submission" date="2019-11" db="EMBL/GenBank/DDBJ databases">
        <title>Isolation of a new High Light Tolerant Cyanobacteria.</title>
        <authorList>
            <person name="Dobson Z."/>
            <person name="Vaughn N."/>
            <person name="Vaughn M."/>
            <person name="Fromme P."/>
            <person name="Mazor Y."/>
        </authorList>
    </citation>
    <scope>NUCLEOTIDE SEQUENCE [LARGE SCALE GENOMIC DNA]</scope>
    <source>
        <strain evidence="1 2">0216</strain>
    </source>
</reference>
<dbReference type="AlphaFoldDB" id="A0A844GWN3"/>
<name>A0A844GWN3_9CHRO</name>
<dbReference type="RefSeq" id="WP_155084334.1">
    <property type="nucleotide sequence ID" value="NZ_WMIA01000020.1"/>
</dbReference>
<protein>
    <submittedName>
        <fullName evidence="1">Uncharacterized protein</fullName>
    </submittedName>
</protein>
<gene>
    <name evidence="1" type="ORF">GGC33_13695</name>
</gene>
<sequence length="184" mass="19572">MLCLSKIAGKYFLIVATSFSLISGTQNVLAESVNIRFTGTVTKQCYITVDSNGRLGENDSRTKLASELPNGESMKATLRCNAPTQIEISEPILSSEQDLNNPISISNLVINGCRTQQGMGSPVFAGNSASGYKSVANSGDFGWTPEQISKCSDLIVNMSITNGGGEMLPMGNYAFDVRISTVSP</sequence>
<comment type="caution">
    <text evidence="1">The sequence shown here is derived from an EMBL/GenBank/DDBJ whole genome shotgun (WGS) entry which is preliminary data.</text>
</comment>
<organism evidence="1 2">
    <name type="scientific">Cyanobacterium aponinum 0216</name>
    <dbReference type="NCBI Taxonomy" id="2676140"/>
    <lineage>
        <taxon>Bacteria</taxon>
        <taxon>Bacillati</taxon>
        <taxon>Cyanobacteriota</taxon>
        <taxon>Cyanophyceae</taxon>
        <taxon>Oscillatoriophycideae</taxon>
        <taxon>Chroococcales</taxon>
        <taxon>Geminocystaceae</taxon>
        <taxon>Cyanobacterium</taxon>
    </lineage>
</organism>
<accession>A0A844GWN3</accession>
<evidence type="ECO:0000313" key="1">
    <source>
        <dbReference type="EMBL" id="MTF39973.1"/>
    </source>
</evidence>
<evidence type="ECO:0000313" key="2">
    <source>
        <dbReference type="Proteomes" id="UP000437131"/>
    </source>
</evidence>
<dbReference type="EMBL" id="WMIA01000020">
    <property type="protein sequence ID" value="MTF39973.1"/>
    <property type="molecule type" value="Genomic_DNA"/>
</dbReference>